<dbReference type="InterPro" id="IPR045851">
    <property type="entry name" value="AMP-bd_C_sf"/>
</dbReference>
<reference evidence="5 6" key="1">
    <citation type="submission" date="2018-05" db="EMBL/GenBank/DDBJ databases">
        <title>Genomic Encyclopedia of Archaeal and Bacterial Type Strains, Phase II (KMG-II): from individual species to whole genera.</title>
        <authorList>
            <person name="Goeker M."/>
        </authorList>
    </citation>
    <scope>NUCLEOTIDE SEQUENCE [LARGE SCALE GENOMIC DNA]</scope>
    <source>
        <strain evidence="5 6">DSM 45184</strain>
    </source>
</reference>
<dbReference type="SMART" id="SM00823">
    <property type="entry name" value="PKS_PP"/>
    <property type="match status" value="1"/>
</dbReference>
<keyword evidence="6" id="KW-1185">Reference proteome</keyword>
<dbReference type="InterPro" id="IPR010080">
    <property type="entry name" value="Thioester_reductase-like_dom"/>
</dbReference>
<dbReference type="Gene3D" id="3.30.300.30">
    <property type="match status" value="1"/>
</dbReference>
<name>A0A316G1W4_9ACTN</name>
<keyword evidence="2" id="KW-0597">Phosphoprotein</keyword>
<dbReference type="PROSITE" id="PS50075">
    <property type="entry name" value="CARRIER"/>
    <property type="match status" value="1"/>
</dbReference>
<dbReference type="Pfam" id="PF00501">
    <property type="entry name" value="AMP-binding"/>
    <property type="match status" value="1"/>
</dbReference>
<dbReference type="Gene3D" id="3.40.50.980">
    <property type="match status" value="2"/>
</dbReference>
<dbReference type="Gene3D" id="3.40.50.720">
    <property type="entry name" value="NAD(P)-binding Rossmann-like Domain"/>
    <property type="match status" value="1"/>
</dbReference>
<dbReference type="CDD" id="cd12117">
    <property type="entry name" value="A_NRPS_Srf_like"/>
    <property type="match status" value="1"/>
</dbReference>
<keyword evidence="1" id="KW-0596">Phosphopantetheine</keyword>
<dbReference type="GO" id="GO:0031177">
    <property type="term" value="F:phosphopantetheine binding"/>
    <property type="evidence" value="ECO:0007669"/>
    <property type="project" value="InterPro"/>
</dbReference>
<proteinExistence type="predicted"/>
<dbReference type="NCBIfam" id="TIGR01733">
    <property type="entry name" value="AA-adenyl-dom"/>
    <property type="match status" value="1"/>
</dbReference>
<protein>
    <submittedName>
        <fullName evidence="5">Amino acid adenylation domain-containing protein/thioester reductase-like protein</fullName>
    </submittedName>
</protein>
<dbReference type="SUPFAM" id="SSF47336">
    <property type="entry name" value="ACP-like"/>
    <property type="match status" value="1"/>
</dbReference>
<dbReference type="InterPro" id="IPR010071">
    <property type="entry name" value="AA_adenyl_dom"/>
</dbReference>
<evidence type="ECO:0000259" key="4">
    <source>
        <dbReference type="PROSITE" id="PS50075"/>
    </source>
</evidence>
<dbReference type="EMBL" id="QGGR01000006">
    <property type="protein sequence ID" value="PWK48367.1"/>
    <property type="molecule type" value="Genomic_DNA"/>
</dbReference>
<gene>
    <name evidence="5" type="ORF">BC793_106397</name>
</gene>
<comment type="caution">
    <text evidence="5">The sequence shown here is derived from an EMBL/GenBank/DDBJ whole genome shotgun (WGS) entry which is preliminary data.</text>
</comment>
<dbReference type="NCBIfam" id="TIGR01746">
    <property type="entry name" value="Thioester-redct"/>
    <property type="match status" value="1"/>
</dbReference>
<dbReference type="Gene3D" id="1.10.1200.10">
    <property type="entry name" value="ACP-like"/>
    <property type="match status" value="1"/>
</dbReference>
<dbReference type="PANTHER" id="PTHR44845">
    <property type="entry name" value="CARRIER DOMAIN-CONTAINING PROTEIN"/>
    <property type="match status" value="1"/>
</dbReference>
<organism evidence="5 6">
    <name type="scientific">Actinoplanes xinjiangensis</name>
    <dbReference type="NCBI Taxonomy" id="512350"/>
    <lineage>
        <taxon>Bacteria</taxon>
        <taxon>Bacillati</taxon>
        <taxon>Actinomycetota</taxon>
        <taxon>Actinomycetes</taxon>
        <taxon>Micromonosporales</taxon>
        <taxon>Micromonosporaceae</taxon>
        <taxon>Actinoplanes</taxon>
    </lineage>
</organism>
<evidence type="ECO:0000256" key="2">
    <source>
        <dbReference type="ARBA" id="ARBA00022553"/>
    </source>
</evidence>
<dbReference type="Proteomes" id="UP000245697">
    <property type="component" value="Unassembled WGS sequence"/>
</dbReference>
<dbReference type="InterPro" id="IPR036291">
    <property type="entry name" value="NAD(P)-bd_dom_sf"/>
</dbReference>
<dbReference type="SUPFAM" id="SSF51735">
    <property type="entry name" value="NAD(P)-binding Rossmann-fold domains"/>
    <property type="match status" value="1"/>
</dbReference>
<dbReference type="InterPro" id="IPR009081">
    <property type="entry name" value="PP-bd_ACP"/>
</dbReference>
<dbReference type="AlphaFoldDB" id="A0A316G1W4"/>
<evidence type="ECO:0000256" key="1">
    <source>
        <dbReference type="ARBA" id="ARBA00022450"/>
    </source>
</evidence>
<evidence type="ECO:0000313" key="5">
    <source>
        <dbReference type="EMBL" id="PWK48367.1"/>
    </source>
</evidence>
<evidence type="ECO:0000313" key="6">
    <source>
        <dbReference type="Proteomes" id="UP000245697"/>
    </source>
</evidence>
<dbReference type="CDD" id="cd05235">
    <property type="entry name" value="SDR_e1"/>
    <property type="match status" value="1"/>
</dbReference>
<feature type="domain" description="Carrier" evidence="4">
    <location>
        <begin position="545"/>
        <end position="624"/>
    </location>
</feature>
<dbReference type="Pfam" id="PF07993">
    <property type="entry name" value="NAD_binding_4"/>
    <property type="match status" value="1"/>
</dbReference>
<dbReference type="InterPro" id="IPR020845">
    <property type="entry name" value="AMP-binding_CS"/>
</dbReference>
<dbReference type="Pfam" id="PF13193">
    <property type="entry name" value="AMP-binding_C"/>
    <property type="match status" value="1"/>
</dbReference>
<sequence>MKLTSGGGGLIVAVDGTGVALPPAHWSGRPADYPDRSSLVELFAGRVAAAPGATAVIEDDRRITYAELDRWSDAVAARLAGIGVRPGDLVGLLGDRCLEAPVGMLAILKAGAAYVPLDPSDPVARLRVLTAEIGIRHLVRLPGAAEFPANGAEIAVADHWDDTPAPAPPGTGTDAGDPAYVMFTSGSTGVPKAVAVPHRAVARLVIGADYLRITAADRVSHTGHPAFDASVFEIWGALLNGAALVIVDQATLLEPVRLGTLIADEAVTVTWLTAGVFHHCARTRPGMFAPLRCLIAGGDVLDPALVLRVLTEGPPGRLLNGYGPTENTTFSTTHHIADVPDGTTRIPIGRPVANSTCHIVDAAGDPVPIGVEGELWVGGDGVALGYVNDPALTAARFLPDRFAGRAGARLFRTGDRARWLPGGDIDFLGRRDRMVKIRGFRVELDEIEAVLAGVDGVAAAAVVLSGADPDTRAVVAFFQPARPGVTVAEVRATLADRLPRHMLPSRVVSLDRLPLAGTGKVDRTALAALPSGPPGEDPPARRPETPIEVGVARLWAEVLDVEPDEVGLDDSFFDLGGNSLLAARLFVRLQTMFGVDRSQSRFLTSRLLADPTLAGSAAAVQEARTGLLDQDTAAMDADLRAVGASATVVRPRRPADPAAPAVIRRVFLTGATGFLGGYLLRRLLTVTDAEVSCLVRAEDREKAHLRLVAGQRAYRLGDLPAGRVRALPGDLGQPRLGLTEAEFDELAGSSDLVLHAGAYVNFTYPYARLAPVTVGGTREIVRLAMPRRVPVHFVSTLAVLAGFGAAGIREVGEDTPPAYPEHLFMGYTETKWMAEKVLAHAAGDGLPVGVHRPYEISGDLARGAWNLENATCALLRLMIDTGLAPDADIPLDLVPVDVVAAQIVHIALTRTRETHAYHLTNPHPATLRDMTEVLRGHGYPIEEVPFQEWVTRIVDFVAGDPRHPFTPFVPLWVDRSPLSGLVVKEMYFASRFPRFSRGNTRRALAGSGIEMPPVDTRLLHHYVRFFQSSGFFPAPRGDRPVTGSRSGPA</sequence>
<dbReference type="PANTHER" id="PTHR44845:SF6">
    <property type="entry name" value="BETA-ALANINE-ACTIVATING ENZYME"/>
    <property type="match status" value="1"/>
</dbReference>
<dbReference type="InterPro" id="IPR013120">
    <property type="entry name" value="FAR_NAD-bd"/>
</dbReference>
<feature type="region of interest" description="Disordered" evidence="3">
    <location>
        <begin position="525"/>
        <end position="544"/>
    </location>
</feature>
<dbReference type="PROSITE" id="PS00455">
    <property type="entry name" value="AMP_BINDING"/>
    <property type="match status" value="1"/>
</dbReference>
<dbReference type="Gene3D" id="2.30.38.10">
    <property type="entry name" value="Luciferase, Domain 3"/>
    <property type="match status" value="1"/>
</dbReference>
<dbReference type="InterPro" id="IPR036736">
    <property type="entry name" value="ACP-like_sf"/>
</dbReference>
<dbReference type="Pfam" id="PF00550">
    <property type="entry name" value="PP-binding"/>
    <property type="match status" value="1"/>
</dbReference>
<evidence type="ECO:0000256" key="3">
    <source>
        <dbReference type="SAM" id="MobiDB-lite"/>
    </source>
</evidence>
<dbReference type="SUPFAM" id="SSF56801">
    <property type="entry name" value="Acetyl-CoA synthetase-like"/>
    <property type="match status" value="1"/>
</dbReference>
<dbReference type="InterPro" id="IPR025110">
    <property type="entry name" value="AMP-bd_C"/>
</dbReference>
<dbReference type="InterPro" id="IPR020806">
    <property type="entry name" value="PKS_PP-bd"/>
</dbReference>
<accession>A0A316G1W4</accession>
<dbReference type="InterPro" id="IPR000873">
    <property type="entry name" value="AMP-dep_synth/lig_dom"/>
</dbReference>